<evidence type="ECO:0000256" key="2">
    <source>
        <dbReference type="ARBA" id="ARBA00005898"/>
    </source>
</evidence>
<keyword evidence="7 19" id="KW-0067">ATP-binding</keyword>
<dbReference type="EC" id="6.3.2.13" evidence="14 19"/>
<evidence type="ECO:0000256" key="4">
    <source>
        <dbReference type="ARBA" id="ARBA00022598"/>
    </source>
</evidence>
<evidence type="ECO:0000256" key="16">
    <source>
        <dbReference type="ARBA" id="ARBA00075482"/>
    </source>
</evidence>
<dbReference type="Proteomes" id="UP000324781">
    <property type="component" value="Unassembled WGS sequence"/>
</dbReference>
<evidence type="ECO:0000256" key="15">
    <source>
        <dbReference type="ARBA" id="ARBA00072883"/>
    </source>
</evidence>
<protein>
    <recommendedName>
        <fullName evidence="15 19">UDP-N-acetylmuramoyl-L-alanyl-D-glutamate--2,6-diaminopimelate ligase</fullName>
        <ecNumber evidence="14 19">6.3.2.13</ecNumber>
    </recommendedName>
    <alternativeName>
        <fullName evidence="16 19">Meso-A2pm-adding enzyme</fullName>
    </alternativeName>
    <alternativeName>
        <fullName evidence="17 19">Meso-diaminopimelate-adding enzyme</fullName>
    </alternativeName>
    <alternativeName>
        <fullName evidence="18 19">UDP-MurNAc-L-Ala-D-Glu:meso-diaminopimelate ligase</fullName>
    </alternativeName>
    <alternativeName>
        <fullName evidence="19">UDP-MurNAc-tripeptide synthetase</fullName>
    </alternativeName>
    <alternativeName>
        <fullName evidence="19">UDP-N-acetylmuramyl-tripeptide synthetase</fullName>
    </alternativeName>
</protein>
<dbReference type="GO" id="GO:0071555">
    <property type="term" value="P:cell wall organization"/>
    <property type="evidence" value="ECO:0007669"/>
    <property type="project" value="UniProtKB-KW"/>
</dbReference>
<dbReference type="OrthoDB" id="9800958at2"/>
<dbReference type="Gene3D" id="3.90.190.20">
    <property type="entry name" value="Mur ligase, C-terminal domain"/>
    <property type="match status" value="1"/>
</dbReference>
<dbReference type="Pfam" id="PF08245">
    <property type="entry name" value="Mur_ligase_M"/>
    <property type="match status" value="1"/>
</dbReference>
<keyword evidence="11 19" id="KW-0961">Cell wall biogenesis/degradation</keyword>
<dbReference type="SUPFAM" id="SSF63418">
    <property type="entry name" value="MurE/MurF N-terminal domain"/>
    <property type="match status" value="1"/>
</dbReference>
<dbReference type="InterPro" id="IPR035911">
    <property type="entry name" value="MurE/MurF_N"/>
</dbReference>
<accession>A0A1M6FB40</accession>
<feature type="binding site" evidence="19">
    <location>
        <position position="455"/>
    </location>
    <ligand>
        <name>meso-2,6-diaminopimelate</name>
        <dbReference type="ChEBI" id="CHEBI:57791"/>
    </ligand>
</feature>
<sequence>MKLKDLVESLELVEVRGGLDKEIRGVTYDSRKALPGYLFVCIDGFTTDGHKYAQQAVDNGACTLVVEKDIHVIGEDVTIIRVKNSREALALISANWFGNPSRSMTLVGVTGTKGKTTTTYMIRSILEEAGKTVGLIGTVANCIGREKIPARRTTPESYDLQEMFERMKEKGADTVVMEVSSQGLKLHRVTGCDFDIGVFTNFSKDHIGGFEHPDMEDYFVSKLRLFTMCQKGIVNVDAAYSERVLDGATCDILTFGIEKPADVRAENITTHSSSVEFDAVTPWFRERISVSVPGFFSVYNALGAIAVCGLLGIPFEAIRDGLKKVQVPGRAEVVPTPGKDYTVMIDYAHTPDSLENILSTVKEFARGRLISVFGCGGDRDRTKRPLMGEISGRIADFTIITSDNPRTEEPAQILRDIEEGIRKTNGEYVVIEDRTEAIRYAMKNARSGDVIVLSGKGHETYQIFKDKTIHYDEREIVENILKELE</sequence>
<feature type="binding site" evidence="19">
    <location>
        <position position="188"/>
    </location>
    <ligand>
        <name>UDP-N-acetyl-alpha-D-muramoyl-L-alanyl-D-glutamate</name>
        <dbReference type="ChEBI" id="CHEBI:83900"/>
    </ligand>
</feature>
<evidence type="ECO:0000256" key="19">
    <source>
        <dbReference type="HAMAP-Rule" id="MF_00208"/>
    </source>
</evidence>
<reference evidence="24 25" key="1">
    <citation type="submission" date="2016-11" db="EMBL/GenBank/DDBJ databases">
        <authorList>
            <person name="Varghese N."/>
            <person name="Submissions S."/>
        </authorList>
    </citation>
    <scope>NUCLEOTIDE SEQUENCE [LARGE SCALE GENOMIC DNA]</scope>
    <source>
        <strain evidence="24 25">DSM 19027</strain>
    </source>
</reference>
<evidence type="ECO:0000259" key="21">
    <source>
        <dbReference type="Pfam" id="PF01225"/>
    </source>
</evidence>
<feature type="binding site" evidence="19">
    <location>
        <position position="30"/>
    </location>
    <ligand>
        <name>UDP-N-acetyl-alpha-D-muramoyl-L-alanyl-D-glutamate</name>
        <dbReference type="ChEBI" id="CHEBI:83900"/>
    </ligand>
</feature>
<evidence type="ECO:0000256" key="17">
    <source>
        <dbReference type="ARBA" id="ARBA00076158"/>
    </source>
</evidence>
<evidence type="ECO:0000259" key="23">
    <source>
        <dbReference type="Pfam" id="PF08245"/>
    </source>
</evidence>
<dbReference type="NCBIfam" id="TIGR01085">
    <property type="entry name" value="murE"/>
    <property type="match status" value="1"/>
</dbReference>
<comment type="PTM">
    <text evidence="19">Carboxylation is probably crucial for Mg(2+) binding and, consequently, for the gamma-phosphate positioning of ATP.</text>
</comment>
<dbReference type="InterPro" id="IPR004101">
    <property type="entry name" value="Mur_ligase_C"/>
</dbReference>
<dbReference type="PANTHER" id="PTHR23135">
    <property type="entry name" value="MUR LIGASE FAMILY MEMBER"/>
    <property type="match status" value="1"/>
</dbReference>
<comment type="catalytic activity">
    <reaction evidence="12 19">
        <text>UDP-N-acetyl-alpha-D-muramoyl-L-alanyl-D-glutamate + meso-2,6-diaminopimelate + ATP = UDP-N-acetyl-alpha-D-muramoyl-L-alanyl-gamma-D-glutamyl-meso-2,6-diaminopimelate + ADP + phosphate + H(+)</text>
        <dbReference type="Rhea" id="RHEA:23676"/>
        <dbReference type="ChEBI" id="CHEBI:15378"/>
        <dbReference type="ChEBI" id="CHEBI:30616"/>
        <dbReference type="ChEBI" id="CHEBI:43474"/>
        <dbReference type="ChEBI" id="CHEBI:57791"/>
        <dbReference type="ChEBI" id="CHEBI:83900"/>
        <dbReference type="ChEBI" id="CHEBI:83905"/>
        <dbReference type="ChEBI" id="CHEBI:456216"/>
        <dbReference type="EC" id="6.3.2.13"/>
    </reaction>
</comment>
<keyword evidence="19" id="KW-0460">Magnesium</keyword>
<feature type="short sequence motif" description="Meso-diaminopimelate recognition motif" evidence="19">
    <location>
        <begin position="403"/>
        <end position="406"/>
    </location>
</feature>
<evidence type="ECO:0000256" key="9">
    <source>
        <dbReference type="ARBA" id="ARBA00022984"/>
    </source>
</evidence>
<dbReference type="InterPro" id="IPR018109">
    <property type="entry name" value="Folylpolyglutamate_synth_CS"/>
</dbReference>
<evidence type="ECO:0000256" key="12">
    <source>
        <dbReference type="ARBA" id="ARBA00050251"/>
    </source>
</evidence>
<dbReference type="GO" id="GO:0000287">
    <property type="term" value="F:magnesium ion binding"/>
    <property type="evidence" value="ECO:0007669"/>
    <property type="project" value="UniProtKB-UniRule"/>
</dbReference>
<evidence type="ECO:0000256" key="13">
    <source>
        <dbReference type="ARBA" id="ARBA00056782"/>
    </source>
</evidence>
<dbReference type="UniPathway" id="UPA00219"/>
<feature type="domain" description="Mur ligase central" evidence="23">
    <location>
        <begin position="109"/>
        <end position="308"/>
    </location>
</feature>
<name>A0A1M6FB40_9FIRM</name>
<dbReference type="Gene3D" id="3.40.1190.10">
    <property type="entry name" value="Mur-like, catalytic domain"/>
    <property type="match status" value="1"/>
</dbReference>
<comment type="subcellular location">
    <subcellularLocation>
        <location evidence="19 20">Cytoplasm</location>
    </subcellularLocation>
</comment>
<evidence type="ECO:0000256" key="6">
    <source>
        <dbReference type="ARBA" id="ARBA00022741"/>
    </source>
</evidence>
<feature type="binding site" evidence="19">
    <location>
        <begin position="111"/>
        <end position="117"/>
    </location>
    <ligand>
        <name>ATP</name>
        <dbReference type="ChEBI" id="CHEBI:30616"/>
    </ligand>
</feature>
<dbReference type="Pfam" id="PF02875">
    <property type="entry name" value="Mur_ligase_C"/>
    <property type="match status" value="1"/>
</dbReference>
<dbReference type="PANTHER" id="PTHR23135:SF4">
    <property type="entry name" value="UDP-N-ACETYLMURAMOYL-L-ALANYL-D-GLUTAMATE--2,6-DIAMINOPIMELATE LIGASE MURE HOMOLOG, CHLOROPLASTIC"/>
    <property type="match status" value="1"/>
</dbReference>
<dbReference type="GO" id="GO:0008765">
    <property type="term" value="F:UDP-N-acetylmuramoylalanyl-D-glutamate-2,6-diaminopimelate ligase activity"/>
    <property type="evidence" value="ECO:0007669"/>
    <property type="project" value="UniProtKB-UniRule"/>
</dbReference>
<comment type="pathway">
    <text evidence="1 19 20">Cell wall biogenesis; peptidoglycan biosynthesis.</text>
</comment>
<comment type="caution">
    <text evidence="19">Lacks conserved residue(s) required for the propagation of feature annotation.</text>
</comment>
<dbReference type="InterPro" id="IPR000713">
    <property type="entry name" value="Mur_ligase_N"/>
</dbReference>
<dbReference type="GO" id="GO:0051301">
    <property type="term" value="P:cell division"/>
    <property type="evidence" value="ECO:0007669"/>
    <property type="project" value="UniProtKB-KW"/>
</dbReference>
<dbReference type="GO" id="GO:0008360">
    <property type="term" value="P:regulation of cell shape"/>
    <property type="evidence" value="ECO:0007669"/>
    <property type="project" value="UniProtKB-KW"/>
</dbReference>
<dbReference type="Pfam" id="PF01225">
    <property type="entry name" value="Mur_ligase"/>
    <property type="match status" value="1"/>
</dbReference>
<dbReference type="InterPro" id="IPR036615">
    <property type="entry name" value="Mur_ligase_C_dom_sf"/>
</dbReference>
<dbReference type="InterPro" id="IPR036565">
    <property type="entry name" value="Mur-like_cat_sf"/>
</dbReference>
<feature type="binding site" evidence="19">
    <location>
        <begin position="403"/>
        <end position="406"/>
    </location>
    <ligand>
        <name>meso-2,6-diaminopimelate</name>
        <dbReference type="ChEBI" id="CHEBI:57791"/>
    </ligand>
</feature>
<dbReference type="NCBIfam" id="NF001124">
    <property type="entry name" value="PRK00139.1-2"/>
    <property type="match status" value="1"/>
</dbReference>
<evidence type="ECO:0000256" key="3">
    <source>
        <dbReference type="ARBA" id="ARBA00022490"/>
    </source>
</evidence>
<feature type="binding site" evidence="19">
    <location>
        <position position="379"/>
    </location>
    <ligand>
        <name>meso-2,6-diaminopimelate</name>
        <dbReference type="ChEBI" id="CHEBI:57791"/>
    </ligand>
</feature>
<comment type="similarity">
    <text evidence="2 19">Belongs to the MurCDEF family. MurE subfamily.</text>
</comment>
<feature type="domain" description="Mur ligase N-terminal catalytic" evidence="21">
    <location>
        <begin position="22"/>
        <end position="95"/>
    </location>
</feature>
<feature type="modified residue" description="N6-carboxylysine" evidence="19">
    <location>
        <position position="222"/>
    </location>
</feature>
<evidence type="ECO:0000256" key="7">
    <source>
        <dbReference type="ARBA" id="ARBA00022840"/>
    </source>
</evidence>
<gene>
    <name evidence="19" type="primary">murE</name>
    <name evidence="24" type="ORF">SAMN05444373_10168</name>
</gene>
<dbReference type="AlphaFoldDB" id="A0A1M6FB40"/>
<dbReference type="GO" id="GO:0005737">
    <property type="term" value="C:cytoplasm"/>
    <property type="evidence" value="ECO:0007669"/>
    <property type="project" value="UniProtKB-SubCell"/>
</dbReference>
<evidence type="ECO:0000256" key="8">
    <source>
        <dbReference type="ARBA" id="ARBA00022960"/>
    </source>
</evidence>
<evidence type="ECO:0000256" key="14">
    <source>
        <dbReference type="ARBA" id="ARBA00066633"/>
    </source>
</evidence>
<keyword evidence="4 19" id="KW-0436">Ligase</keyword>
<feature type="binding site" evidence="19">
    <location>
        <position position="459"/>
    </location>
    <ligand>
        <name>meso-2,6-diaminopimelate</name>
        <dbReference type="ChEBI" id="CHEBI:57791"/>
    </ligand>
</feature>
<dbReference type="GO" id="GO:0009252">
    <property type="term" value="P:peptidoglycan biosynthetic process"/>
    <property type="evidence" value="ECO:0007669"/>
    <property type="project" value="UniProtKB-UniRule"/>
</dbReference>
<dbReference type="InterPro" id="IPR013221">
    <property type="entry name" value="Mur_ligase_cen"/>
</dbReference>
<dbReference type="GO" id="GO:0005524">
    <property type="term" value="F:ATP binding"/>
    <property type="evidence" value="ECO:0007669"/>
    <property type="project" value="UniProtKB-UniRule"/>
</dbReference>
<dbReference type="RefSeq" id="WP_149678459.1">
    <property type="nucleotide sequence ID" value="NZ_FQZP01000016.1"/>
</dbReference>
<feature type="binding site" evidence="19">
    <location>
        <begin position="153"/>
        <end position="154"/>
    </location>
    <ligand>
        <name>UDP-N-acetyl-alpha-D-muramoyl-L-alanyl-D-glutamate</name>
        <dbReference type="ChEBI" id="CHEBI:83900"/>
    </ligand>
</feature>
<dbReference type="Gene3D" id="3.40.1390.10">
    <property type="entry name" value="MurE/MurF, N-terminal domain"/>
    <property type="match status" value="1"/>
</dbReference>
<evidence type="ECO:0000256" key="18">
    <source>
        <dbReference type="ARBA" id="ARBA00081560"/>
    </source>
</evidence>
<comment type="cofactor">
    <cofactor evidence="19">
        <name>Mg(2+)</name>
        <dbReference type="ChEBI" id="CHEBI:18420"/>
    </cofactor>
</comment>
<evidence type="ECO:0000256" key="10">
    <source>
        <dbReference type="ARBA" id="ARBA00023306"/>
    </source>
</evidence>
<dbReference type="InterPro" id="IPR005761">
    <property type="entry name" value="UDP-N-AcMur-Glu-dNH2Pim_ligase"/>
</dbReference>
<keyword evidence="5 19" id="KW-0132">Cell division</keyword>
<evidence type="ECO:0000259" key="22">
    <source>
        <dbReference type="Pfam" id="PF02875"/>
    </source>
</evidence>
<evidence type="ECO:0000256" key="20">
    <source>
        <dbReference type="RuleBase" id="RU004135"/>
    </source>
</evidence>
<keyword evidence="6 19" id="KW-0547">Nucleotide-binding</keyword>
<keyword evidence="10 19" id="KW-0131">Cell cycle</keyword>
<dbReference type="NCBIfam" id="NF001126">
    <property type="entry name" value="PRK00139.1-4"/>
    <property type="match status" value="1"/>
</dbReference>
<keyword evidence="3 19" id="KW-0963">Cytoplasm</keyword>
<evidence type="ECO:0000256" key="5">
    <source>
        <dbReference type="ARBA" id="ARBA00022618"/>
    </source>
</evidence>
<dbReference type="GO" id="GO:0004326">
    <property type="term" value="F:tetrahydrofolylpolyglutamate synthase activity"/>
    <property type="evidence" value="ECO:0007669"/>
    <property type="project" value="InterPro"/>
</dbReference>
<dbReference type="FunFam" id="3.90.190.20:FF:000006">
    <property type="entry name" value="UDP-N-acetylmuramoyl-L-alanyl-D-glutamate--2,6-diaminopimelate ligase"/>
    <property type="match status" value="1"/>
</dbReference>
<evidence type="ECO:0000256" key="11">
    <source>
        <dbReference type="ARBA" id="ARBA00023316"/>
    </source>
</evidence>
<comment type="function">
    <text evidence="13 19">Catalyzes the addition of meso-diaminopimelic acid to the nucleotide precursor UDP-N-acetylmuramoyl-L-alanyl-D-glutamate (UMAG) in the biosynthesis of bacterial cell-wall peptidoglycan.</text>
</comment>
<proteinExistence type="inferred from homology"/>
<dbReference type="EMBL" id="FQZP01000016">
    <property type="protein sequence ID" value="SHI94877.1"/>
    <property type="molecule type" value="Genomic_DNA"/>
</dbReference>
<evidence type="ECO:0000313" key="25">
    <source>
        <dbReference type="Proteomes" id="UP000324781"/>
    </source>
</evidence>
<dbReference type="HAMAP" id="MF_00208">
    <property type="entry name" value="MurE"/>
    <property type="match status" value="1"/>
</dbReference>
<dbReference type="SUPFAM" id="SSF53244">
    <property type="entry name" value="MurD-like peptide ligases, peptide-binding domain"/>
    <property type="match status" value="1"/>
</dbReference>
<dbReference type="SUPFAM" id="SSF53623">
    <property type="entry name" value="MurD-like peptide ligases, catalytic domain"/>
    <property type="match status" value="1"/>
</dbReference>
<feature type="domain" description="Mur ligase C-terminal" evidence="22">
    <location>
        <begin position="329"/>
        <end position="457"/>
    </location>
</feature>
<keyword evidence="9 19" id="KW-0573">Peptidoglycan synthesis</keyword>
<keyword evidence="25" id="KW-1185">Reference proteome</keyword>
<organism evidence="24 25">
    <name type="scientific">Thermoclostridium caenicola</name>
    <dbReference type="NCBI Taxonomy" id="659425"/>
    <lineage>
        <taxon>Bacteria</taxon>
        <taxon>Bacillati</taxon>
        <taxon>Bacillota</taxon>
        <taxon>Clostridia</taxon>
        <taxon>Eubacteriales</taxon>
        <taxon>Oscillospiraceae</taxon>
        <taxon>Thermoclostridium</taxon>
    </lineage>
</organism>
<keyword evidence="8 19" id="KW-0133">Cell shape</keyword>
<evidence type="ECO:0000256" key="1">
    <source>
        <dbReference type="ARBA" id="ARBA00004752"/>
    </source>
</evidence>
<feature type="binding site" evidence="19">
    <location>
        <position position="180"/>
    </location>
    <ligand>
        <name>UDP-N-acetyl-alpha-D-muramoyl-L-alanyl-D-glutamate</name>
        <dbReference type="ChEBI" id="CHEBI:83900"/>
    </ligand>
</feature>
<dbReference type="PROSITE" id="PS01011">
    <property type="entry name" value="FOLYLPOLYGLU_SYNT_1"/>
    <property type="match status" value="1"/>
</dbReference>
<evidence type="ECO:0000313" key="24">
    <source>
        <dbReference type="EMBL" id="SHI94877.1"/>
    </source>
</evidence>